<gene>
    <name evidence="2" type="ORF">A1Q1_04967</name>
</gene>
<dbReference type="HOGENOM" id="CLU_1143240_0_0_1"/>
<accession>J5SME5</accession>
<comment type="caution">
    <text evidence="2">The sequence shown here is derived from an EMBL/GenBank/DDBJ whole genome shotgun (WGS) entry which is preliminary data.</text>
</comment>
<name>J5SME5_TRIAS</name>
<feature type="region of interest" description="Disordered" evidence="1">
    <location>
        <begin position="190"/>
        <end position="243"/>
    </location>
</feature>
<feature type="compositionally biased region" description="Polar residues" evidence="1">
    <location>
        <begin position="190"/>
        <end position="199"/>
    </location>
</feature>
<protein>
    <submittedName>
        <fullName evidence="2">Uncharacterized protein</fullName>
    </submittedName>
</protein>
<dbReference type="KEGG" id="tasa:A1Q1_04967"/>
<proteinExistence type="predicted"/>
<dbReference type="EMBL" id="ALBS01000292">
    <property type="protein sequence ID" value="EJT46441.1"/>
    <property type="molecule type" value="Genomic_DNA"/>
</dbReference>
<evidence type="ECO:0000313" key="3">
    <source>
        <dbReference type="Proteomes" id="UP000002748"/>
    </source>
</evidence>
<evidence type="ECO:0000313" key="2">
    <source>
        <dbReference type="EMBL" id="EJT46441.1"/>
    </source>
</evidence>
<dbReference type="RefSeq" id="XP_014177249.1">
    <property type="nucleotide sequence ID" value="XM_014321774.1"/>
</dbReference>
<dbReference type="GeneID" id="25988479"/>
<dbReference type="VEuPathDB" id="FungiDB:A1Q1_04967"/>
<dbReference type="AlphaFoldDB" id="J5SME5"/>
<sequence>MGTAATLLGWGAWTLTFAALSSLIPPAASRLYWLAWTWLGTKVVWWTRWAAAASQLANSPTWPTAARNLMTLLPLHASTTPPPQPPDQCKRVGCVTSAAALPASVRQAPDPPPTLSPVGRQLRASHKGATPPVIQARQAAMPSILTRATRAIGALTRLNSGARVRRTTHQPNREPANRIWGFDIRCTGCKSQEQRGTSSRRIECTTGESRSQDPAPAQVGGGMQTERRAADVASGSGQSEIDA</sequence>
<evidence type="ECO:0000256" key="1">
    <source>
        <dbReference type="SAM" id="MobiDB-lite"/>
    </source>
</evidence>
<reference evidence="2 3" key="1">
    <citation type="journal article" date="2012" name="Eukaryot. Cell">
        <title>Draft genome sequence of CBS 2479, the standard type strain of Trichosporon asahii.</title>
        <authorList>
            <person name="Yang R.Y."/>
            <person name="Li H.T."/>
            <person name="Zhu H."/>
            <person name="Zhou G.P."/>
            <person name="Wang M."/>
            <person name="Wang L."/>
        </authorList>
    </citation>
    <scope>NUCLEOTIDE SEQUENCE [LARGE SCALE GENOMIC DNA]</scope>
    <source>
        <strain evidence="3">ATCC 90039 / CBS 2479 / JCM 2466 / KCTC 7840 / NCYC 2677 / UAMH 7654</strain>
    </source>
</reference>
<dbReference type="Proteomes" id="UP000002748">
    <property type="component" value="Unassembled WGS sequence"/>
</dbReference>
<organism evidence="2 3">
    <name type="scientific">Trichosporon asahii var. asahii (strain ATCC 90039 / CBS 2479 / JCM 2466 / KCTC 7840 / NBRC 103889/ NCYC 2677 / UAMH 7654)</name>
    <name type="common">Yeast</name>
    <dbReference type="NCBI Taxonomy" id="1186058"/>
    <lineage>
        <taxon>Eukaryota</taxon>
        <taxon>Fungi</taxon>
        <taxon>Dikarya</taxon>
        <taxon>Basidiomycota</taxon>
        <taxon>Agaricomycotina</taxon>
        <taxon>Tremellomycetes</taxon>
        <taxon>Trichosporonales</taxon>
        <taxon>Trichosporonaceae</taxon>
        <taxon>Trichosporon</taxon>
    </lineage>
</organism>